<feature type="signal peptide" evidence="3">
    <location>
        <begin position="1"/>
        <end position="32"/>
    </location>
</feature>
<feature type="region of interest" description="Disordered" evidence="1">
    <location>
        <begin position="131"/>
        <end position="164"/>
    </location>
</feature>
<reference evidence="4 5" key="1">
    <citation type="submission" date="2024-02" db="EMBL/GenBank/DDBJ databases">
        <title>De novo assembly and annotation of 12 fungi associated with fruit tree decline syndrome in Ontario, Canada.</title>
        <authorList>
            <person name="Sulman M."/>
            <person name="Ellouze W."/>
            <person name="Ilyukhin E."/>
        </authorList>
    </citation>
    <scope>NUCLEOTIDE SEQUENCE [LARGE SCALE GENOMIC DNA]</scope>
    <source>
        <strain evidence="4 5">M11/M66-122</strain>
    </source>
</reference>
<evidence type="ECO:0000256" key="1">
    <source>
        <dbReference type="SAM" id="MobiDB-lite"/>
    </source>
</evidence>
<evidence type="ECO:0000256" key="3">
    <source>
        <dbReference type="SAM" id="SignalP"/>
    </source>
</evidence>
<feature type="compositionally biased region" description="Low complexity" evidence="1">
    <location>
        <begin position="231"/>
        <end position="241"/>
    </location>
</feature>
<evidence type="ECO:0008006" key="6">
    <source>
        <dbReference type="Google" id="ProtNLM"/>
    </source>
</evidence>
<comment type="caution">
    <text evidence="4">The sequence shown here is derived from an EMBL/GenBank/DDBJ whole genome shotgun (WGS) entry which is preliminary data.</text>
</comment>
<organism evidence="4 5">
    <name type="scientific">Diatrype stigma</name>
    <dbReference type="NCBI Taxonomy" id="117547"/>
    <lineage>
        <taxon>Eukaryota</taxon>
        <taxon>Fungi</taxon>
        <taxon>Dikarya</taxon>
        <taxon>Ascomycota</taxon>
        <taxon>Pezizomycotina</taxon>
        <taxon>Sordariomycetes</taxon>
        <taxon>Xylariomycetidae</taxon>
        <taxon>Xylariales</taxon>
        <taxon>Diatrypaceae</taxon>
        <taxon>Diatrype</taxon>
    </lineage>
</organism>
<proteinExistence type="predicted"/>
<feature type="region of interest" description="Disordered" evidence="1">
    <location>
        <begin position="204"/>
        <end position="265"/>
    </location>
</feature>
<feature type="compositionally biased region" description="Low complexity" evidence="1">
    <location>
        <begin position="254"/>
        <end position="265"/>
    </location>
</feature>
<evidence type="ECO:0000313" key="5">
    <source>
        <dbReference type="Proteomes" id="UP001320420"/>
    </source>
</evidence>
<feature type="region of interest" description="Disordered" evidence="1">
    <location>
        <begin position="424"/>
        <end position="484"/>
    </location>
</feature>
<feature type="region of interest" description="Disordered" evidence="1">
    <location>
        <begin position="311"/>
        <end position="394"/>
    </location>
</feature>
<gene>
    <name evidence="4" type="ORF">SLS62_006434</name>
</gene>
<sequence>MKYSSCSFLSPLRPPLASSLLCINIIVTTVLGDGGSGAAVAVSNDFSSYPAGSQSCLDSSAQSSGCTSAPSGPDLNKCLCYNRGDFIYATARCVAAASPADLGAVYAQMRENCRGTGDTISVAEDSFMSQAQQATATKPAAAGPGGPTPGPLPPGDDGGGPGGATSLSMGAKIGIGAGIGFGVVVAALAAWFIWVYAHRQRLRAEEEGNSSNGKDPDATEMDNVSRPSVSAARAAGAAEYAQQNRQDGGAAELPTSSSASGSPAGWWNKPVAAEMGADPYYATNRQWSRQVSQASELESAVLAELPADYTGSELPATNTATLGSEAPAPMEVSPLSESAADQLPAAAVSPLVGSGGGGKGVGENYDNGASRVHDASGANDGGDSEDGEDNGARYGNDAIRSQAVATNSLMSSSIARGREDYSITSSSDTWSAWPSHDDSTTVNTALGPAPAGPMSPAYPLSGSRPGSSIHTQQAPRSRGSQLSS</sequence>
<dbReference type="EMBL" id="JAKJXP020000047">
    <property type="protein sequence ID" value="KAK7751608.1"/>
    <property type="molecule type" value="Genomic_DNA"/>
</dbReference>
<accession>A0AAN9YMT3</accession>
<protein>
    <recommendedName>
        <fullName evidence="6">Extracellular membrane protein CFEM domain-containing protein</fullName>
    </recommendedName>
</protein>
<keyword evidence="2" id="KW-0812">Transmembrane</keyword>
<dbReference type="AlphaFoldDB" id="A0AAN9YMT3"/>
<name>A0AAN9YMT3_9PEZI</name>
<feature type="chain" id="PRO_5042965679" description="Extracellular membrane protein CFEM domain-containing protein" evidence="3">
    <location>
        <begin position="33"/>
        <end position="484"/>
    </location>
</feature>
<feature type="transmembrane region" description="Helical" evidence="2">
    <location>
        <begin position="173"/>
        <end position="197"/>
    </location>
</feature>
<keyword evidence="2" id="KW-1133">Transmembrane helix</keyword>
<feature type="compositionally biased region" description="Polar residues" evidence="1">
    <location>
        <begin position="464"/>
        <end position="484"/>
    </location>
</feature>
<evidence type="ECO:0000256" key="2">
    <source>
        <dbReference type="SAM" id="Phobius"/>
    </source>
</evidence>
<dbReference type="Proteomes" id="UP001320420">
    <property type="component" value="Unassembled WGS sequence"/>
</dbReference>
<keyword evidence="5" id="KW-1185">Reference proteome</keyword>
<keyword evidence="2" id="KW-0472">Membrane</keyword>
<keyword evidence="3" id="KW-0732">Signal</keyword>
<evidence type="ECO:0000313" key="4">
    <source>
        <dbReference type="EMBL" id="KAK7751608.1"/>
    </source>
</evidence>